<dbReference type="Gene3D" id="3.40.50.2000">
    <property type="entry name" value="Glycogen Phosphorylase B"/>
    <property type="match status" value="1"/>
</dbReference>
<accession>M2QIG9</accession>
<dbReference type="SUPFAM" id="SSF53756">
    <property type="entry name" value="UDP-Glycosyltransferase/glycogen phosphorylase"/>
    <property type="match status" value="1"/>
</dbReference>
<dbReference type="EMBL" id="ANMG01000042">
    <property type="protein sequence ID" value="EMD25732.1"/>
    <property type="molecule type" value="Genomic_DNA"/>
</dbReference>
<dbReference type="Proteomes" id="UP000014137">
    <property type="component" value="Unassembled WGS sequence"/>
</dbReference>
<dbReference type="OrthoDB" id="3253247at2"/>
<dbReference type="PATRIC" id="fig|1238180.3.peg.4670"/>
<dbReference type="AlphaFoldDB" id="M2QIG9"/>
<sequence length="273" mass="29572">MTRLLIVTTGSHGDHAPYAGLGHALQQNGVRVTLAATGRFARLALDAGISFAVLPDDPEPIETTERGRRANAGGVRGLRTLVELGVEQARRQLPALIAAADTDVVAATIPTLSLAKPIAGVDLGRLNRTLTGLAGRFATRLYAPVVHEVRRTLGLPAEDRAQAAARIEELPVLHGFSPAVQPRPRVWRPGAEVVGHWWPITTPDWRPQEELLDFLAAGPPPVFIGFGTTGSSAGWLPWSTTPERVPPRRPCVRAFRRSRSRMHTINRSGHAVW</sequence>
<reference evidence="1 3" key="1">
    <citation type="submission" date="2012-10" db="EMBL/GenBank/DDBJ databases">
        <title>Genome assembly of Amycolatopsis azurea DSM 43854.</title>
        <authorList>
            <person name="Khatri I."/>
            <person name="Kaur I."/>
            <person name="Subramanian S."/>
            <person name="Mayilraj S."/>
        </authorList>
    </citation>
    <scope>NUCLEOTIDE SEQUENCE [LARGE SCALE GENOMIC DNA]</scope>
    <source>
        <strain evidence="1 3">DSM 43854</strain>
    </source>
</reference>
<dbReference type="Proteomes" id="UP000188551">
    <property type="component" value="Unassembled WGS sequence"/>
</dbReference>
<protein>
    <recommendedName>
        <fullName evidence="5">UDP-glucose:sterol glucosyltransferase</fullName>
    </recommendedName>
</protein>
<dbReference type="PANTHER" id="PTHR48050">
    <property type="entry name" value="STEROL 3-BETA-GLUCOSYLTRANSFERASE"/>
    <property type="match status" value="1"/>
</dbReference>
<dbReference type="PANTHER" id="PTHR48050:SF13">
    <property type="entry name" value="STEROL 3-BETA-GLUCOSYLTRANSFERASE UGT80A2"/>
    <property type="match status" value="1"/>
</dbReference>
<keyword evidence="4" id="KW-1185">Reference proteome</keyword>
<dbReference type="EMBL" id="MUXN01000024">
    <property type="protein sequence ID" value="OOC02610.1"/>
    <property type="molecule type" value="Genomic_DNA"/>
</dbReference>
<reference evidence="2 4" key="2">
    <citation type="submission" date="2017-02" db="EMBL/GenBank/DDBJ databases">
        <title>Amycolatopsis azurea DSM 43854 draft genome.</title>
        <authorList>
            <person name="Mayilraj S."/>
        </authorList>
    </citation>
    <scope>NUCLEOTIDE SEQUENCE [LARGE SCALE GENOMIC DNA]</scope>
    <source>
        <strain evidence="2 4">DSM 43854</strain>
    </source>
</reference>
<dbReference type="RefSeq" id="WP_005160097.1">
    <property type="nucleotide sequence ID" value="NZ_ANMG01000042.1"/>
</dbReference>
<evidence type="ECO:0000313" key="4">
    <source>
        <dbReference type="Proteomes" id="UP000188551"/>
    </source>
</evidence>
<evidence type="ECO:0008006" key="5">
    <source>
        <dbReference type="Google" id="ProtNLM"/>
    </source>
</evidence>
<evidence type="ECO:0000313" key="3">
    <source>
        <dbReference type="Proteomes" id="UP000014137"/>
    </source>
</evidence>
<name>M2QIG9_9PSEU</name>
<gene>
    <name evidence="2" type="ORF">B0293_31130</name>
    <name evidence="1" type="ORF">C791_4627</name>
</gene>
<organism evidence="1 3">
    <name type="scientific">Amycolatopsis azurea DSM 43854</name>
    <dbReference type="NCBI Taxonomy" id="1238180"/>
    <lineage>
        <taxon>Bacteria</taxon>
        <taxon>Bacillati</taxon>
        <taxon>Actinomycetota</taxon>
        <taxon>Actinomycetes</taxon>
        <taxon>Pseudonocardiales</taxon>
        <taxon>Pseudonocardiaceae</taxon>
        <taxon>Amycolatopsis</taxon>
    </lineage>
</organism>
<dbReference type="InterPro" id="IPR050426">
    <property type="entry name" value="Glycosyltransferase_28"/>
</dbReference>
<proteinExistence type="predicted"/>
<evidence type="ECO:0000313" key="2">
    <source>
        <dbReference type="EMBL" id="OOC02610.1"/>
    </source>
</evidence>
<evidence type="ECO:0000313" key="1">
    <source>
        <dbReference type="EMBL" id="EMD25732.1"/>
    </source>
</evidence>
<comment type="caution">
    <text evidence="1">The sequence shown here is derived from an EMBL/GenBank/DDBJ whole genome shotgun (WGS) entry which is preliminary data.</text>
</comment>